<dbReference type="Pfam" id="PF01593">
    <property type="entry name" value="Amino_oxidase"/>
    <property type="match status" value="1"/>
</dbReference>
<reference evidence="8" key="1">
    <citation type="submission" date="2023-08" db="EMBL/GenBank/DDBJ databases">
        <title>Black Yeasts Isolated from many extreme environments.</title>
        <authorList>
            <person name="Coleine C."/>
            <person name="Stajich J.E."/>
            <person name="Selbmann L."/>
        </authorList>
    </citation>
    <scope>NUCLEOTIDE SEQUENCE</scope>
    <source>
        <strain evidence="8">CCFEE 5401</strain>
    </source>
</reference>
<proteinExistence type="inferred from homology"/>
<dbReference type="Gene3D" id="3.50.50.60">
    <property type="entry name" value="FAD/NAD(P)-binding domain"/>
    <property type="match status" value="1"/>
</dbReference>
<feature type="binding site" evidence="5">
    <location>
        <position position="393"/>
    </location>
    <ligand>
        <name>FAD</name>
        <dbReference type="ChEBI" id="CHEBI:57692"/>
    </ligand>
</feature>
<evidence type="ECO:0000256" key="3">
    <source>
        <dbReference type="ARBA" id="ARBA00023002"/>
    </source>
</evidence>
<evidence type="ECO:0000259" key="7">
    <source>
        <dbReference type="Pfam" id="PF01593"/>
    </source>
</evidence>
<evidence type="ECO:0000313" key="8">
    <source>
        <dbReference type="EMBL" id="KAK5110444.1"/>
    </source>
</evidence>
<evidence type="ECO:0000256" key="1">
    <source>
        <dbReference type="ARBA" id="ARBA00001974"/>
    </source>
</evidence>
<dbReference type="SUPFAM" id="SSF51905">
    <property type="entry name" value="FAD/NAD(P)-binding domain"/>
    <property type="match status" value="1"/>
</dbReference>
<organism evidence="8 9">
    <name type="scientific">Meristemomyces frigidus</name>
    <dbReference type="NCBI Taxonomy" id="1508187"/>
    <lineage>
        <taxon>Eukaryota</taxon>
        <taxon>Fungi</taxon>
        <taxon>Dikarya</taxon>
        <taxon>Ascomycota</taxon>
        <taxon>Pezizomycotina</taxon>
        <taxon>Dothideomycetes</taxon>
        <taxon>Dothideomycetidae</taxon>
        <taxon>Mycosphaerellales</taxon>
        <taxon>Teratosphaeriaceae</taxon>
        <taxon>Meristemomyces</taxon>
    </lineage>
</organism>
<accession>A0AAN7TD30</accession>
<dbReference type="Pfam" id="PF01042">
    <property type="entry name" value="Ribonuc_L-PSP"/>
    <property type="match status" value="1"/>
</dbReference>
<feature type="binding site" evidence="5">
    <location>
        <position position="584"/>
    </location>
    <ligand>
        <name>FAD</name>
        <dbReference type="ChEBI" id="CHEBI:57692"/>
    </ligand>
</feature>
<dbReference type="AlphaFoldDB" id="A0AAN7TD30"/>
<dbReference type="InterPro" id="IPR002937">
    <property type="entry name" value="Amino_oxidase"/>
</dbReference>
<dbReference type="SUPFAM" id="SSF54373">
    <property type="entry name" value="FAD-linked reductases, C-terminal domain"/>
    <property type="match status" value="1"/>
</dbReference>
<feature type="binding site" evidence="5">
    <location>
        <begin position="180"/>
        <end position="181"/>
    </location>
    <ligand>
        <name>FAD</name>
        <dbReference type="ChEBI" id="CHEBI:57692"/>
    </ligand>
</feature>
<dbReference type="CDD" id="cd00448">
    <property type="entry name" value="YjgF_YER057c_UK114_family"/>
    <property type="match status" value="1"/>
</dbReference>
<keyword evidence="6" id="KW-0274">FAD</keyword>
<keyword evidence="6" id="KW-0285">Flavoprotein</keyword>
<keyword evidence="3 6" id="KW-0560">Oxidoreductase</keyword>
<dbReference type="PANTHER" id="PTHR43563:SF14">
    <property type="entry name" value="AMINE OXIDASE"/>
    <property type="match status" value="1"/>
</dbReference>
<feature type="domain" description="Amine oxidase" evidence="7">
    <location>
        <begin position="160"/>
        <end position="608"/>
    </location>
</feature>
<evidence type="ECO:0000313" key="9">
    <source>
        <dbReference type="Proteomes" id="UP001310890"/>
    </source>
</evidence>
<comment type="similarity">
    <text evidence="2 6">Belongs to the flavin monoamine oxidase family.</text>
</comment>
<evidence type="ECO:0000256" key="2">
    <source>
        <dbReference type="ARBA" id="ARBA00005995"/>
    </source>
</evidence>
<dbReference type="InterPro" id="IPR035959">
    <property type="entry name" value="RutC-like_sf"/>
</dbReference>
<dbReference type="SUPFAM" id="SSF55298">
    <property type="entry name" value="YjgF-like"/>
    <property type="match status" value="1"/>
</dbReference>
<dbReference type="EC" id="1.4.3.-" evidence="6"/>
<dbReference type="InterPro" id="IPR036188">
    <property type="entry name" value="FAD/NAD-bd_sf"/>
</dbReference>
<evidence type="ECO:0000256" key="5">
    <source>
        <dbReference type="PIRSR" id="PIRSR601613-1"/>
    </source>
</evidence>
<dbReference type="EMBL" id="JAVRRL010000049">
    <property type="protein sequence ID" value="KAK5110444.1"/>
    <property type="molecule type" value="Genomic_DNA"/>
</dbReference>
<evidence type="ECO:0000256" key="4">
    <source>
        <dbReference type="ARBA" id="ARBA00048448"/>
    </source>
</evidence>
<dbReference type="Gene3D" id="3.30.1330.40">
    <property type="entry name" value="RutC-like"/>
    <property type="match status" value="1"/>
</dbReference>
<dbReference type="PRINTS" id="PR00757">
    <property type="entry name" value="AMINEOXDASEF"/>
</dbReference>
<sequence length="616" mass="67002">MPPRAPQTPSTPALTFNPWHARTSPYYTHIAQTRPGEPYTLITPAGQIGIRPDGSIPSDPEEQARQALRNLRGCLEAAGADVTEIIKLTYYIVDFDHTKPWHRAPLLEFLGAQHRPPSTLIPVPKLAVPGIRFEIEAVVAVPLLTAGEGKVDVVVVGAGLSGLKTARDLQGAGLRVKVLEARDRVGGKTWSRSVRGGTCDVGAAWINDSTQSYMYALAVRYGLALVKQNVEGGVVVDEGMGRAGVHPYGQLIAAAGKEEGVEGEEIKEIMRVRDLFEETLQKIDTLDPVGSARKVGGRLDQITFEQWIRSVTSREAAVNALTVGARAMLGVEPSEMSALYFLHYCKAGGGYMAMRSDGKDGGQYLRVQQGTQSFSLGLAAELEDRTIVLQSPVRRIEQVSGGGVRVTSARGVYEAARVVVSVPTPMYHEIDFDPPLPAEKTAVATSGRLGDYCKVILLYKSPWWREHDLCGMSQSVKGPFAVTRETSIEAQGHYSLTCFIVGQPARDWGLLEPAERRQAVLDQIERLYSPFATVPVPIEVVEQIWHNEQWSQGAPCPVLGPGLMTEYQDVLGAPSGRIHFVGTETADVWKGYMEGAVRSGERGALEVLRSLGKAKM</sequence>
<dbReference type="Gene3D" id="3.90.660.10">
    <property type="match status" value="1"/>
</dbReference>
<comment type="caution">
    <text evidence="8">The sequence shown here is derived from an EMBL/GenBank/DDBJ whole genome shotgun (WGS) entry which is preliminary data.</text>
</comment>
<dbReference type="Gene3D" id="1.10.405.10">
    <property type="entry name" value="Guanine Nucleotide Dissociation Inhibitor, domain 1"/>
    <property type="match status" value="1"/>
</dbReference>
<feature type="binding site" evidence="5">
    <location>
        <position position="161"/>
    </location>
    <ligand>
        <name>FAD</name>
        <dbReference type="ChEBI" id="CHEBI:57692"/>
    </ligand>
</feature>
<evidence type="ECO:0000256" key="6">
    <source>
        <dbReference type="RuleBase" id="RU362067"/>
    </source>
</evidence>
<comment type="catalytic activity">
    <reaction evidence="4">
        <text>a secondary aliphatic amine + O2 + H2O = a primary amine + an aldehyde + H2O2</text>
        <dbReference type="Rhea" id="RHEA:26414"/>
        <dbReference type="ChEBI" id="CHEBI:15377"/>
        <dbReference type="ChEBI" id="CHEBI:15379"/>
        <dbReference type="ChEBI" id="CHEBI:16240"/>
        <dbReference type="ChEBI" id="CHEBI:17478"/>
        <dbReference type="ChEBI" id="CHEBI:58855"/>
        <dbReference type="ChEBI" id="CHEBI:65296"/>
        <dbReference type="EC" id="1.4.3.4"/>
    </reaction>
</comment>
<gene>
    <name evidence="8" type="ORF">LTR62_005795</name>
</gene>
<dbReference type="Proteomes" id="UP001310890">
    <property type="component" value="Unassembled WGS sequence"/>
</dbReference>
<comment type="cofactor">
    <cofactor evidence="1 6">
        <name>FAD</name>
        <dbReference type="ChEBI" id="CHEBI:57692"/>
    </cofactor>
</comment>
<dbReference type="InterPro" id="IPR050703">
    <property type="entry name" value="Flavin_MAO"/>
</dbReference>
<protein>
    <recommendedName>
        <fullName evidence="6">Amine oxidase</fullName>
        <ecNumber evidence="6">1.4.3.-</ecNumber>
    </recommendedName>
</protein>
<dbReference type="InterPro" id="IPR001613">
    <property type="entry name" value="Flavin_amine_oxidase"/>
</dbReference>
<dbReference type="GO" id="GO:0097621">
    <property type="term" value="F:monoamine oxidase activity"/>
    <property type="evidence" value="ECO:0007669"/>
    <property type="project" value="UniProtKB-EC"/>
</dbReference>
<name>A0AAN7TD30_9PEZI</name>
<dbReference type="PANTHER" id="PTHR43563">
    <property type="entry name" value="AMINE OXIDASE"/>
    <property type="match status" value="1"/>
</dbReference>
<feature type="binding site" evidence="5">
    <location>
        <position position="499"/>
    </location>
    <ligand>
        <name>substrate</name>
    </ligand>
</feature>
<dbReference type="InterPro" id="IPR006175">
    <property type="entry name" value="YjgF/YER057c/UK114"/>
</dbReference>